<evidence type="ECO:0008006" key="3">
    <source>
        <dbReference type="Google" id="ProtNLM"/>
    </source>
</evidence>
<dbReference type="SUPFAM" id="SSF56935">
    <property type="entry name" value="Porins"/>
    <property type="match status" value="1"/>
</dbReference>
<reference evidence="2" key="1">
    <citation type="submission" date="2017-08" db="EMBL/GenBank/DDBJ databases">
        <title>Direct submision.</title>
        <authorList>
            <person name="Kim S.-J."/>
            <person name="Rhee S.-K."/>
        </authorList>
    </citation>
    <scope>NUCLEOTIDE SEQUENCE [LARGE SCALE GENOMIC DNA]</scope>
    <source>
        <strain evidence="2">GI5</strain>
    </source>
</reference>
<keyword evidence="2" id="KW-1185">Reference proteome</keyword>
<dbReference type="RefSeq" id="WP_101892569.1">
    <property type="nucleotide sequence ID" value="NZ_CP022684.1"/>
</dbReference>
<evidence type="ECO:0000313" key="2">
    <source>
        <dbReference type="Proteomes" id="UP000235116"/>
    </source>
</evidence>
<dbReference type="EMBL" id="CP022684">
    <property type="protein sequence ID" value="AUM11229.1"/>
    <property type="molecule type" value="Genomic_DNA"/>
</dbReference>
<sequence>MRFNGYGSIVAGTLLGEGDEPYTADAVSGGTYDDEIRFEPETLVALRAVADINDEMTATVQITGKGAEGSDAFIEWAYVSYQLTPETVVNAGRFRLPLFYYSDFLDAAYAYHWVRPPADTYGIPVSTLTGVNLVNTHYFNNVGLTTQIWYGAETDETEDVVADITKSQGINLMVEYEWMRLRGVYHTLKLGIDPKPLLVNTPGGLIQVDPEASNTDITYKAAAFMIDYESILWRSEYTEVDNGEKEKSGYVSLGYQFGTLTPHYTYSQYEAVEEKQTHTIGLRWDFKPAAALKVEYSNFHYETEGGYTVVGPVEADEYRSELLSVALDFIF</sequence>
<protein>
    <recommendedName>
        <fullName evidence="3">Porin domain-containing protein</fullName>
    </recommendedName>
</protein>
<evidence type="ECO:0000313" key="1">
    <source>
        <dbReference type="EMBL" id="AUM11229.1"/>
    </source>
</evidence>
<gene>
    <name evidence="1" type="ORF">Kalk_01755</name>
</gene>
<dbReference type="InterPro" id="IPR023614">
    <property type="entry name" value="Porin_dom_sf"/>
</dbReference>
<dbReference type="AlphaFoldDB" id="A0A2K9LFU6"/>
<name>A0A2K9LFU6_9GAMM</name>
<dbReference type="Proteomes" id="UP000235116">
    <property type="component" value="Chromosome"/>
</dbReference>
<dbReference type="KEGG" id="kak:Kalk_01755"/>
<dbReference type="Gene3D" id="2.40.160.10">
    <property type="entry name" value="Porin"/>
    <property type="match status" value="1"/>
</dbReference>
<accession>A0A2K9LFU6</accession>
<organism evidence="1 2">
    <name type="scientific">Ketobacter alkanivorans</name>
    <dbReference type="NCBI Taxonomy" id="1917421"/>
    <lineage>
        <taxon>Bacteria</taxon>
        <taxon>Pseudomonadati</taxon>
        <taxon>Pseudomonadota</taxon>
        <taxon>Gammaproteobacteria</taxon>
        <taxon>Pseudomonadales</taxon>
        <taxon>Ketobacteraceae</taxon>
        <taxon>Ketobacter</taxon>
    </lineage>
</organism>
<dbReference type="OrthoDB" id="197869at2"/>
<proteinExistence type="predicted"/>